<evidence type="ECO:0000313" key="7">
    <source>
        <dbReference type="Proteomes" id="UP000188318"/>
    </source>
</evidence>
<dbReference type="Gene3D" id="3.90.180.10">
    <property type="entry name" value="Medium-chain alcohol dehydrogenases, catalytic domain"/>
    <property type="match status" value="1"/>
</dbReference>
<protein>
    <recommendedName>
        <fullName evidence="5">Enoyl reductase (ER) domain-containing protein</fullName>
    </recommendedName>
</protein>
<dbReference type="Pfam" id="PF08240">
    <property type="entry name" value="ADH_N"/>
    <property type="match status" value="1"/>
</dbReference>
<feature type="domain" description="Enoyl reductase (ER)" evidence="5">
    <location>
        <begin position="18"/>
        <end position="366"/>
    </location>
</feature>
<dbReference type="InterPro" id="IPR011032">
    <property type="entry name" value="GroES-like_sf"/>
</dbReference>
<keyword evidence="7" id="KW-1185">Reference proteome</keyword>
<dbReference type="Proteomes" id="UP000188318">
    <property type="component" value="Unassembled WGS sequence"/>
</dbReference>
<dbReference type="PANTHER" id="PTHR45348">
    <property type="entry name" value="HYPOTHETICAL OXIDOREDUCTASE (EUROFUNG)"/>
    <property type="match status" value="1"/>
</dbReference>
<dbReference type="Gene3D" id="3.40.50.720">
    <property type="entry name" value="NAD(P)-binding Rossmann-like Domain"/>
    <property type="match status" value="1"/>
</dbReference>
<dbReference type="SUPFAM" id="SSF50129">
    <property type="entry name" value="GroES-like"/>
    <property type="match status" value="1"/>
</dbReference>
<dbReference type="OrthoDB" id="48317at2759"/>
<accession>A0A1R3S1Y3</accession>
<dbReference type="SUPFAM" id="SSF51735">
    <property type="entry name" value="NAD(P)-binding Rossmann-fold domains"/>
    <property type="match status" value="1"/>
</dbReference>
<evidence type="ECO:0000259" key="5">
    <source>
        <dbReference type="SMART" id="SM00829"/>
    </source>
</evidence>
<dbReference type="GO" id="GO:0000166">
    <property type="term" value="F:nucleotide binding"/>
    <property type="evidence" value="ECO:0007669"/>
    <property type="project" value="UniProtKB-KW"/>
</dbReference>
<keyword evidence="3" id="KW-0521">NADP</keyword>
<evidence type="ECO:0000256" key="2">
    <source>
        <dbReference type="ARBA" id="ARBA00022741"/>
    </source>
</evidence>
<dbReference type="PANTHER" id="PTHR45348:SF6">
    <property type="entry name" value="TRANS-ENOYL REDUCTASE APDC"/>
    <property type="match status" value="1"/>
</dbReference>
<dbReference type="InterPro" id="IPR047122">
    <property type="entry name" value="Trans-enoyl_RdTase-like"/>
</dbReference>
<dbReference type="AlphaFoldDB" id="A0A1R3S1Y3"/>
<dbReference type="SMART" id="SM00829">
    <property type="entry name" value="PKS_ER"/>
    <property type="match status" value="1"/>
</dbReference>
<evidence type="ECO:0000256" key="1">
    <source>
        <dbReference type="ARBA" id="ARBA00008072"/>
    </source>
</evidence>
<name>A0A1R3S1Y3_ASPC5</name>
<dbReference type="InterPro" id="IPR020843">
    <property type="entry name" value="ER"/>
</dbReference>
<dbReference type="InterPro" id="IPR013154">
    <property type="entry name" value="ADH-like_N"/>
</dbReference>
<keyword evidence="2" id="KW-0547">Nucleotide-binding</keyword>
<dbReference type="InterPro" id="IPR013149">
    <property type="entry name" value="ADH-like_C"/>
</dbReference>
<dbReference type="STRING" id="602072.A0A1R3S1Y3"/>
<comment type="similarity">
    <text evidence="1">Belongs to the zinc-containing alcohol dehydrogenase family.</text>
</comment>
<keyword evidence="4" id="KW-0560">Oxidoreductase</keyword>
<dbReference type="Pfam" id="PF00107">
    <property type="entry name" value="ADH_zinc_N"/>
    <property type="match status" value="1"/>
</dbReference>
<dbReference type="CDD" id="cd08249">
    <property type="entry name" value="enoyl_reductase_like"/>
    <property type="match status" value="1"/>
</dbReference>
<evidence type="ECO:0000313" key="6">
    <source>
        <dbReference type="EMBL" id="OOG00734.1"/>
    </source>
</evidence>
<dbReference type="GO" id="GO:0016651">
    <property type="term" value="F:oxidoreductase activity, acting on NAD(P)H"/>
    <property type="evidence" value="ECO:0007669"/>
    <property type="project" value="InterPro"/>
</dbReference>
<sequence length="370" mass="39235">MTLSVPLPATQQALKITGPSTVALCSNIALPVLEPSDVLVRVSYVSIGPVDSKSAEMSPTVGATAGTEFSGIVAALGDAVGADNNQAAPVRVGDRVVGGIFGNNPLRHDNGAFAQYVAVPSRLVWRVPDGMDLAAAVTLPTALATVGLSLFQYMNLPMPQSNNNNNNPRTPLEGPYVLVYGGGTATGCMAIQILKWAGFRPLTTCSDTSKERALRLGAVATFDYHSPDCSAQISEYTAGTLGLALDCITDSSSMALCYEALGSEGGRYVALDFFPLRCHTRRSVQPDWVCTYTQFGNPVAWAPPYNLGARPQDHRTAESWYVVSQQLLDQGRIEPLALEERGGGLAAIGEGMKEVRSGQIKGRKLVYPIA</sequence>
<reference evidence="7" key="1">
    <citation type="journal article" date="2017" name="Genome Biol.">
        <title>Comparative genomics reveals high biological diversity and specific adaptations in the industrially and medically important fungal genus Aspergillus.</title>
        <authorList>
            <person name="de Vries R.P."/>
            <person name="Riley R."/>
            <person name="Wiebenga A."/>
            <person name="Aguilar-Osorio G."/>
            <person name="Amillis S."/>
            <person name="Uchima C.A."/>
            <person name="Anderluh G."/>
            <person name="Asadollahi M."/>
            <person name="Askin M."/>
            <person name="Barry K."/>
            <person name="Battaglia E."/>
            <person name="Bayram O."/>
            <person name="Benocci T."/>
            <person name="Braus-Stromeyer S.A."/>
            <person name="Caldana C."/>
            <person name="Canovas D."/>
            <person name="Cerqueira G.C."/>
            <person name="Chen F."/>
            <person name="Chen W."/>
            <person name="Choi C."/>
            <person name="Clum A."/>
            <person name="Dos Santos R.A."/>
            <person name="Damasio A.R."/>
            <person name="Diallinas G."/>
            <person name="Emri T."/>
            <person name="Fekete E."/>
            <person name="Flipphi M."/>
            <person name="Freyberg S."/>
            <person name="Gallo A."/>
            <person name="Gournas C."/>
            <person name="Habgood R."/>
            <person name="Hainaut M."/>
            <person name="Harispe M.L."/>
            <person name="Henrissat B."/>
            <person name="Hilden K.S."/>
            <person name="Hope R."/>
            <person name="Hossain A."/>
            <person name="Karabika E."/>
            <person name="Karaffa L."/>
            <person name="Karanyi Z."/>
            <person name="Krasevec N."/>
            <person name="Kuo A."/>
            <person name="Kusch H."/>
            <person name="LaButti K."/>
            <person name="Lagendijk E.L."/>
            <person name="Lapidus A."/>
            <person name="Levasseur A."/>
            <person name="Lindquist E."/>
            <person name="Lipzen A."/>
            <person name="Logrieco A.F."/>
            <person name="MacCabe A."/>
            <person name="Maekelae M.R."/>
            <person name="Malavazi I."/>
            <person name="Melin P."/>
            <person name="Meyer V."/>
            <person name="Mielnichuk N."/>
            <person name="Miskei M."/>
            <person name="Molnar A.P."/>
            <person name="Mule G."/>
            <person name="Ngan C.Y."/>
            <person name="Orejas M."/>
            <person name="Orosz E."/>
            <person name="Ouedraogo J.P."/>
            <person name="Overkamp K.M."/>
            <person name="Park H.-S."/>
            <person name="Perrone G."/>
            <person name="Piumi F."/>
            <person name="Punt P.J."/>
            <person name="Ram A.F."/>
            <person name="Ramon A."/>
            <person name="Rauscher S."/>
            <person name="Record E."/>
            <person name="Riano-Pachon D.M."/>
            <person name="Robert V."/>
            <person name="Roehrig J."/>
            <person name="Ruller R."/>
            <person name="Salamov A."/>
            <person name="Salih N.S."/>
            <person name="Samson R.A."/>
            <person name="Sandor E."/>
            <person name="Sanguinetti M."/>
            <person name="Schuetze T."/>
            <person name="Sepcic K."/>
            <person name="Shelest E."/>
            <person name="Sherlock G."/>
            <person name="Sophianopoulou V."/>
            <person name="Squina F.M."/>
            <person name="Sun H."/>
            <person name="Susca A."/>
            <person name="Todd R.B."/>
            <person name="Tsang A."/>
            <person name="Unkles S.E."/>
            <person name="van de Wiele N."/>
            <person name="van Rossen-Uffink D."/>
            <person name="Oliveira J.V."/>
            <person name="Vesth T.C."/>
            <person name="Visser J."/>
            <person name="Yu J.-H."/>
            <person name="Zhou M."/>
            <person name="Andersen M.R."/>
            <person name="Archer D.B."/>
            <person name="Baker S.E."/>
            <person name="Benoit I."/>
            <person name="Brakhage A.A."/>
            <person name="Braus G.H."/>
            <person name="Fischer R."/>
            <person name="Frisvad J.C."/>
            <person name="Goldman G.H."/>
            <person name="Houbraken J."/>
            <person name="Oakley B."/>
            <person name="Pocsi I."/>
            <person name="Scazzocchio C."/>
            <person name="Seiboth B."/>
            <person name="vanKuyk P.A."/>
            <person name="Wortman J."/>
            <person name="Dyer P.S."/>
            <person name="Grigoriev I.V."/>
        </authorList>
    </citation>
    <scope>NUCLEOTIDE SEQUENCE [LARGE SCALE GENOMIC DNA]</scope>
    <source>
        <strain evidence="7">ITEM 5010</strain>
    </source>
</reference>
<dbReference type="OMA" id="VIPEWIC"/>
<organism evidence="6 7">
    <name type="scientific">Aspergillus carbonarius (strain ITEM 5010)</name>
    <dbReference type="NCBI Taxonomy" id="602072"/>
    <lineage>
        <taxon>Eukaryota</taxon>
        <taxon>Fungi</taxon>
        <taxon>Dikarya</taxon>
        <taxon>Ascomycota</taxon>
        <taxon>Pezizomycotina</taxon>
        <taxon>Eurotiomycetes</taxon>
        <taxon>Eurotiomycetidae</taxon>
        <taxon>Eurotiales</taxon>
        <taxon>Aspergillaceae</taxon>
        <taxon>Aspergillus</taxon>
        <taxon>Aspergillus subgen. Circumdati</taxon>
    </lineage>
</organism>
<dbReference type="InterPro" id="IPR036291">
    <property type="entry name" value="NAD(P)-bd_dom_sf"/>
</dbReference>
<dbReference type="EMBL" id="KV907493">
    <property type="protein sequence ID" value="OOG00734.1"/>
    <property type="molecule type" value="Genomic_DNA"/>
</dbReference>
<evidence type="ECO:0000256" key="4">
    <source>
        <dbReference type="ARBA" id="ARBA00023002"/>
    </source>
</evidence>
<gene>
    <name evidence="6" type="ORF">ASPCADRAFT_502995</name>
</gene>
<evidence type="ECO:0000256" key="3">
    <source>
        <dbReference type="ARBA" id="ARBA00022857"/>
    </source>
</evidence>
<proteinExistence type="inferred from homology"/>
<dbReference type="VEuPathDB" id="FungiDB:ASPCADRAFT_502995"/>